<dbReference type="OrthoDB" id="440128at2759"/>
<reference evidence="2" key="1">
    <citation type="submission" date="2016-10" db="EMBL/GenBank/DDBJ databases">
        <authorList>
            <person name="Benchimol M."/>
            <person name="Almeida L.G."/>
            <person name="Vasconcelos A.T."/>
            <person name="Perreira-Neves A."/>
            <person name="Rosa I.A."/>
            <person name="Tasca T."/>
            <person name="Bogo M.R."/>
            <person name="de Souza W."/>
        </authorList>
    </citation>
    <scope>NUCLEOTIDE SEQUENCE [LARGE SCALE GENOMIC DNA]</scope>
    <source>
        <strain evidence="2">K</strain>
    </source>
</reference>
<comment type="caution">
    <text evidence="2">The sequence shown here is derived from an EMBL/GenBank/DDBJ whole genome shotgun (WGS) entry which is preliminary data.</text>
</comment>
<dbReference type="SUPFAM" id="SSF48452">
    <property type="entry name" value="TPR-like"/>
    <property type="match status" value="2"/>
</dbReference>
<sequence length="699" mass="79347">MMASSTSWDDVINESPNMNADTIDSSLIDNLVPSIHINSALFDDDDDFDDASNRTSSSSLFTPILHRRSNSCHIQHPVSHLPPLYKYQSMSTTARDLLPRYISEMLEEEEEPNFTIAGYDEHLERKEKDLAQKVLDHLISKTKDPKEQSKIYRAAANANKRHFFNVEACQMHELAENSDPETPQNYIDHAKLLDEIGLVEDAEKVLLNGLEKTGMCESIITKLIKQFERRRKFDSVRQTLGMIYSKDGIQKITAPSFAEGALFESRHGNVNSAILAFNTISSFIPIKTGYYVEFAENIKRRGFERQALQITQTGVEKFPAMPNNWCQLIQLQTSPENVMVTLQKAAQKISPLMMSKLEQSAAVMCGYFSSIKNSRSILSECIVKVPSDQRWRILYNAAMIELLYGDSIIVILILNTAAHFTPEKFAPTVILAMAKVYEINNDISSAMNSYNTLIKNHSGDWRVYLEKSMFLIRFNRRKEALECTKAGLSIHPNTGRLWALRIQLEDVELQIPVLKEAIMSSPKSGEVWTEAARIVLNPLSPYFNLKSAKFFLNTAYLFTPQYIDLFIEMIRLEILENGINANLDKVREIFLSGDGNYGTVIFQFRKLGKEFTCEEFECFAAGVREDVSKNYKIYQRAITRTVFVNASTRKEEEKLKIDQTKYSPHAFAFGLTSFLGAMTNHPGNDAYKAVILGSSSVLM</sequence>
<evidence type="ECO:0000313" key="2">
    <source>
        <dbReference type="EMBL" id="OHS96992.1"/>
    </source>
</evidence>
<name>A0A1J4JD04_9EUKA</name>
<dbReference type="PANTHER" id="PTHR11246">
    <property type="entry name" value="PRE-MRNA SPLICING FACTOR"/>
    <property type="match status" value="1"/>
</dbReference>
<dbReference type="Proteomes" id="UP000179807">
    <property type="component" value="Unassembled WGS sequence"/>
</dbReference>
<keyword evidence="3" id="KW-1185">Reference proteome</keyword>
<proteinExistence type="predicted"/>
<dbReference type="Gene3D" id="1.25.40.10">
    <property type="entry name" value="Tetratricopeptide repeat domain"/>
    <property type="match status" value="2"/>
</dbReference>
<gene>
    <name evidence="2" type="ORF">TRFO_36847</name>
</gene>
<dbReference type="GeneID" id="94845781"/>
<dbReference type="InterPro" id="IPR011990">
    <property type="entry name" value="TPR-like_helical_dom_sf"/>
</dbReference>
<protein>
    <submittedName>
        <fullName evidence="2">Uncharacterized protein</fullName>
    </submittedName>
</protein>
<dbReference type="PANTHER" id="PTHR11246:SF20">
    <property type="entry name" value="TPR-CONTAINING PROTEIN DDB_G0280363"/>
    <property type="match status" value="1"/>
</dbReference>
<organism evidence="2 3">
    <name type="scientific">Tritrichomonas foetus</name>
    <dbReference type="NCBI Taxonomy" id="1144522"/>
    <lineage>
        <taxon>Eukaryota</taxon>
        <taxon>Metamonada</taxon>
        <taxon>Parabasalia</taxon>
        <taxon>Tritrichomonadida</taxon>
        <taxon>Tritrichomonadidae</taxon>
        <taxon>Tritrichomonas</taxon>
    </lineage>
</organism>
<dbReference type="EMBL" id="MLAK01001144">
    <property type="protein sequence ID" value="OHS96992.1"/>
    <property type="molecule type" value="Genomic_DNA"/>
</dbReference>
<dbReference type="GO" id="GO:0000398">
    <property type="term" value="P:mRNA splicing, via spliceosome"/>
    <property type="evidence" value="ECO:0007669"/>
    <property type="project" value="InterPro"/>
</dbReference>
<keyword evidence="1" id="KW-0677">Repeat</keyword>
<dbReference type="AlphaFoldDB" id="A0A1J4JD04"/>
<dbReference type="VEuPathDB" id="TrichDB:TRFO_36847"/>
<dbReference type="RefSeq" id="XP_068350129.1">
    <property type="nucleotide sequence ID" value="XM_068511077.1"/>
</dbReference>
<dbReference type="InterPro" id="IPR045075">
    <property type="entry name" value="Syf1-like"/>
</dbReference>
<evidence type="ECO:0000256" key="1">
    <source>
        <dbReference type="ARBA" id="ARBA00022737"/>
    </source>
</evidence>
<evidence type="ECO:0000313" key="3">
    <source>
        <dbReference type="Proteomes" id="UP000179807"/>
    </source>
</evidence>
<accession>A0A1J4JD04</accession>